<evidence type="ECO:0000256" key="6">
    <source>
        <dbReference type="ARBA" id="ARBA00022989"/>
    </source>
</evidence>
<evidence type="ECO:0000256" key="9">
    <source>
        <dbReference type="PIRNR" id="PIRNR016089"/>
    </source>
</evidence>
<keyword evidence="5 9" id="KW-0735">Signal-anchor</keyword>
<comment type="function">
    <text evidence="9">Essential component of the signal peptidase complex (SPC) which catalyzes the cleavage of N-terminal signal sequences from nascent proteins as they are translocated into the lumen of the endoplasmic reticulum. Essential for the SPC catalytic activity, possibly by stabilizing and positioning the active center of the complex close to the lumenal surface.</text>
</comment>
<dbReference type="PIRSF" id="PIRSF016089">
    <property type="entry name" value="SPC22"/>
    <property type="match status" value="1"/>
</dbReference>
<comment type="similarity">
    <text evidence="2 9">Belongs to the SPCS3 family.</text>
</comment>
<dbReference type="GeneID" id="5005196"/>
<evidence type="ECO:0000256" key="2">
    <source>
        <dbReference type="ARBA" id="ARBA00009289"/>
    </source>
</evidence>
<dbReference type="KEGG" id="olu:OSTLU_36742"/>
<proteinExistence type="inferred from homology"/>
<keyword evidence="3 9" id="KW-0812">Transmembrane</keyword>
<dbReference type="Pfam" id="PF04573">
    <property type="entry name" value="SPC22"/>
    <property type="match status" value="1"/>
</dbReference>
<reference evidence="11 13" key="1">
    <citation type="journal article" date="2007" name="Proc. Natl. Acad. Sci. U.S.A.">
        <title>The tiny eukaryote Ostreococcus provides genomic insights into the paradox of plankton speciation.</title>
        <authorList>
            <person name="Palenik B."/>
            <person name="Grimwood J."/>
            <person name="Aerts A."/>
            <person name="Rouze P."/>
            <person name="Salamov A."/>
            <person name="Putnam N."/>
            <person name="Dupont C."/>
            <person name="Jorgensen R."/>
            <person name="Derelle E."/>
            <person name="Rombauts S."/>
            <person name="Zhou K."/>
            <person name="Otillar R."/>
            <person name="Merchant S.S."/>
            <person name="Podell S."/>
            <person name="Gaasterland T."/>
            <person name="Napoli C."/>
            <person name="Gendler K."/>
            <person name="Manuell A."/>
            <person name="Tai V."/>
            <person name="Vallon O."/>
            <person name="Piganeau G."/>
            <person name="Jancek S."/>
            <person name="Heijde M."/>
            <person name="Jabbari K."/>
            <person name="Bowler C."/>
            <person name="Lohr M."/>
            <person name="Robbens S."/>
            <person name="Werner G."/>
            <person name="Dubchak I."/>
            <person name="Pazour G.J."/>
            <person name="Ren Q."/>
            <person name="Paulsen I."/>
            <person name="Delwiche C."/>
            <person name="Schmutz J."/>
            <person name="Rokhsar D."/>
            <person name="Van de Peer Y."/>
            <person name="Moreau H."/>
            <person name="Grigoriev I.V."/>
        </authorList>
    </citation>
    <scope>NUCLEOTIDE SEQUENCE [LARGE SCALE GENOMIC DNA]</scope>
    <source>
        <strain evidence="11 13">CCE9901</strain>
    </source>
</reference>
<evidence type="ECO:0000256" key="10">
    <source>
        <dbReference type="SAM" id="SignalP"/>
    </source>
</evidence>
<dbReference type="Proteomes" id="UP000001568">
    <property type="component" value="Chromosome 21"/>
</dbReference>
<sequence>MSHSPWHRLNATLTLAVAIFAVLVACASVTDVFHACAPTSSMPFMSRSPIVRVVDYERFARVADSRDEAVVRLEVDYDLSSCASWNTKMVFAHVTVSWETETRGVNEATIWDDAVKFDRWESAESKAKKLRKQGVIRAKYKLRSVDERLSGRGMEVKLRWAVTPRAGRIWRGETSTSNATFPVEYLNVGGDGQRARAAPRTPGMP</sequence>
<evidence type="ECO:0000313" key="12">
    <source>
        <dbReference type="EMBL" id="ABP01181.1"/>
    </source>
</evidence>
<dbReference type="PANTHER" id="PTHR12804">
    <property type="entry name" value="MICROSOMAL SIGNAL PEPTIDASE 23 KD SUBUNIT SPC22/23"/>
    <property type="match status" value="1"/>
</dbReference>
<comment type="subcellular location">
    <subcellularLocation>
        <location evidence="1">Endoplasmic reticulum membrane</location>
        <topology evidence="1">Single-pass type II membrane protein</topology>
    </subcellularLocation>
</comment>
<dbReference type="Gramene" id="ABP01181">
    <property type="protein sequence ID" value="ABP01181"/>
    <property type="gene ID" value="OSTLU_36742"/>
</dbReference>
<keyword evidence="7 9" id="KW-0472">Membrane</keyword>
<keyword evidence="6 9" id="KW-1133">Transmembrane helix</keyword>
<dbReference type="OrthoDB" id="498559at2759"/>
<protein>
    <recommendedName>
        <fullName evidence="8 9">Signal peptidase complex subunit 3</fullName>
    </recommendedName>
    <alternativeName>
        <fullName evidence="9">Microsomal signal peptidase 22 kDa subunit</fullName>
    </alternativeName>
</protein>
<evidence type="ECO:0000256" key="8">
    <source>
        <dbReference type="ARBA" id="ARBA00029556"/>
    </source>
</evidence>
<name>A4S6Q8_OSTLU</name>
<keyword evidence="10" id="KW-0732">Signal</keyword>
<dbReference type="Proteomes" id="UP000001568">
    <property type="component" value="Chromosome 13"/>
</dbReference>
<evidence type="ECO:0000256" key="3">
    <source>
        <dbReference type="ARBA" id="ARBA00022692"/>
    </source>
</evidence>
<dbReference type="RefSeq" id="XP_001422822.1">
    <property type="nucleotide sequence ID" value="XM_001422785.1"/>
</dbReference>
<keyword evidence="4 9" id="KW-0256">Endoplasmic reticulum</keyword>
<dbReference type="OMA" id="LAIMCIM"/>
<dbReference type="GeneID" id="5006880"/>
<dbReference type="EMBL" id="CP000593">
    <property type="protein sequence ID" value="ABO99426.1"/>
    <property type="molecule type" value="Genomic_DNA"/>
</dbReference>
<evidence type="ECO:0000256" key="7">
    <source>
        <dbReference type="ARBA" id="ARBA00023136"/>
    </source>
</evidence>
<gene>
    <name evidence="12" type="ORF">OSTLU_36742</name>
    <name evidence="11" type="ORF">OSTLU_93629</name>
</gene>
<evidence type="ECO:0000256" key="1">
    <source>
        <dbReference type="ARBA" id="ARBA00004648"/>
    </source>
</evidence>
<evidence type="ECO:0000256" key="4">
    <source>
        <dbReference type="ARBA" id="ARBA00022824"/>
    </source>
</evidence>
<evidence type="ECO:0000313" key="11">
    <source>
        <dbReference type="EMBL" id="ABO99426.1"/>
    </source>
</evidence>
<feature type="chain" id="PRO_5007635052" description="Signal peptidase complex subunit 3" evidence="10">
    <location>
        <begin position="28"/>
        <end position="205"/>
    </location>
</feature>
<feature type="signal peptide" evidence="10">
    <location>
        <begin position="1"/>
        <end position="27"/>
    </location>
</feature>
<keyword evidence="13" id="KW-1185">Reference proteome</keyword>
<evidence type="ECO:0000256" key="5">
    <source>
        <dbReference type="ARBA" id="ARBA00022968"/>
    </source>
</evidence>
<dbReference type="KEGG" id="olu:OSTLU_93629"/>
<dbReference type="AlphaFoldDB" id="A4S6Q8"/>
<dbReference type="RefSeq" id="XP_001421133.1">
    <property type="nucleotide sequence ID" value="XM_001421096.1"/>
</dbReference>
<organism evidence="11 13">
    <name type="scientific">Ostreococcus lucimarinus (strain CCE9901)</name>
    <dbReference type="NCBI Taxonomy" id="436017"/>
    <lineage>
        <taxon>Eukaryota</taxon>
        <taxon>Viridiplantae</taxon>
        <taxon>Chlorophyta</taxon>
        <taxon>Mamiellophyceae</taxon>
        <taxon>Mamiellales</taxon>
        <taxon>Bathycoccaceae</taxon>
        <taxon>Ostreococcus</taxon>
    </lineage>
</organism>
<dbReference type="HOGENOM" id="CLU_068714_1_0_1"/>
<dbReference type="eggNOG" id="KOG3372">
    <property type="taxonomic scope" value="Eukaryota"/>
</dbReference>
<dbReference type="GO" id="GO:0006465">
    <property type="term" value="P:signal peptide processing"/>
    <property type="evidence" value="ECO:0007669"/>
    <property type="project" value="UniProtKB-UniRule"/>
</dbReference>
<dbReference type="InterPro" id="IPR007653">
    <property type="entry name" value="SPC3"/>
</dbReference>
<dbReference type="STRING" id="436017.A4S6Q8"/>
<dbReference type="Gramene" id="ABO99426">
    <property type="protein sequence ID" value="ABO99426"/>
    <property type="gene ID" value="OSTLU_93629"/>
</dbReference>
<dbReference type="PANTHER" id="PTHR12804:SF0">
    <property type="entry name" value="SIGNAL PEPTIDASE COMPLEX SUBUNIT 3"/>
    <property type="match status" value="1"/>
</dbReference>
<accession>A4S6Q8</accession>
<dbReference type="EMBL" id="CP000601">
    <property type="protein sequence ID" value="ABP01181.1"/>
    <property type="molecule type" value="Genomic_DNA"/>
</dbReference>
<evidence type="ECO:0000313" key="13">
    <source>
        <dbReference type="Proteomes" id="UP000001568"/>
    </source>
</evidence>
<dbReference type="GO" id="GO:0045047">
    <property type="term" value="P:protein targeting to ER"/>
    <property type="evidence" value="ECO:0007669"/>
    <property type="project" value="TreeGrafter"/>
</dbReference>
<dbReference type="GO" id="GO:0005787">
    <property type="term" value="C:signal peptidase complex"/>
    <property type="evidence" value="ECO:0007669"/>
    <property type="project" value="UniProtKB-UniRule"/>
</dbReference>